<evidence type="ECO:0000313" key="1">
    <source>
        <dbReference type="EMBL" id="QJA60632.1"/>
    </source>
</evidence>
<organism evidence="2">
    <name type="scientific">viral metagenome</name>
    <dbReference type="NCBI Taxonomy" id="1070528"/>
    <lineage>
        <taxon>unclassified sequences</taxon>
        <taxon>metagenomes</taxon>
        <taxon>organismal metagenomes</taxon>
    </lineage>
</organism>
<proteinExistence type="predicted"/>
<accession>A0A6M3K0D3</accession>
<dbReference type="EMBL" id="MT142121">
    <property type="protein sequence ID" value="QJA74792.1"/>
    <property type="molecule type" value="Genomic_DNA"/>
</dbReference>
<evidence type="ECO:0000313" key="2">
    <source>
        <dbReference type="EMBL" id="QJA74792.1"/>
    </source>
</evidence>
<sequence>MKMEKSIREIEEINKKIKPACLDSNEENLYQGFYCKICGMGWYNCLCCHEDL</sequence>
<dbReference type="AlphaFoldDB" id="A0A6M3K0D3"/>
<dbReference type="EMBL" id="MT141415">
    <property type="protein sequence ID" value="QJA60632.1"/>
    <property type="molecule type" value="Genomic_DNA"/>
</dbReference>
<name>A0A6M3K0D3_9ZZZZ</name>
<reference evidence="2" key="1">
    <citation type="submission" date="2020-03" db="EMBL/GenBank/DDBJ databases">
        <title>The deep terrestrial virosphere.</title>
        <authorList>
            <person name="Holmfeldt K."/>
            <person name="Nilsson E."/>
            <person name="Simone D."/>
            <person name="Lopez-Fernandez M."/>
            <person name="Wu X."/>
            <person name="de Brujin I."/>
            <person name="Lundin D."/>
            <person name="Andersson A."/>
            <person name="Bertilsson S."/>
            <person name="Dopson M."/>
        </authorList>
    </citation>
    <scope>NUCLEOTIDE SEQUENCE</scope>
    <source>
        <strain evidence="2">MM415A01925</strain>
        <strain evidence="1">MM415B01087</strain>
    </source>
</reference>
<protein>
    <submittedName>
        <fullName evidence="2">Uncharacterized protein</fullName>
    </submittedName>
</protein>
<gene>
    <name evidence="2" type="ORF">MM415A01925_0010</name>
    <name evidence="1" type="ORF">MM415B01087_0026</name>
</gene>